<protein>
    <submittedName>
        <fullName evidence="3">Phage terminase large subunit-like protein</fullName>
    </submittedName>
</protein>
<organism evidence="3 4">
    <name type="scientific">Saccharothrix ecbatanensis</name>
    <dbReference type="NCBI Taxonomy" id="1105145"/>
    <lineage>
        <taxon>Bacteria</taxon>
        <taxon>Bacillati</taxon>
        <taxon>Actinomycetota</taxon>
        <taxon>Actinomycetes</taxon>
        <taxon>Pseudonocardiales</taxon>
        <taxon>Pseudonocardiaceae</taxon>
        <taxon>Saccharothrix</taxon>
    </lineage>
</organism>
<dbReference type="InterPro" id="IPR046461">
    <property type="entry name" value="TerL_ATPase"/>
</dbReference>
<dbReference type="PANTHER" id="PTHR41287:SF1">
    <property type="entry name" value="PROTEIN YMFN"/>
    <property type="match status" value="1"/>
</dbReference>
<sequence length="502" mass="57062">MTLLEWQQEHITKLFGTVRYSEELRRHVRQYRSTHIWIPRKNGKTTLIAALAIYLLSMDMPGKATILCGALTGGQAEQIFTQAKGFIKANKWLNNPKIFKIRNGWRQIEHVPTGSILKVVAQGDDVKLGSEPTTIIIDELAVQKSSDFINSLVGGQGSTAEPLFIGISTAGYKNRHKFGYQEWQADKEVFEDQSKNKQHLVFMRPLDEDADWENEEVWKQANPSIGEANSIEFLRGEYVKAKKKPHLIPWFKAYYLNIWGNEGGSWLDETRWYDSGMSGGPVIEELLHGRMAYGGLDLSSKKDLTGWALLFPGSPENADDPGYTVVLRAFMTQWSLENPKNVTADQLLEWQAEGFLTIFDGEEIQYDAVIDQVVMDCQDFNVELIGIDKWGARDLSQRIEKATGQDLIDIKQGYKNLSEPTSQLETWVLDKRLYHGMNPVLKWNVENAVLTRDNFDRVMIHKGKSQGKIDGLAALINAVYVAYEPEEEEQSAFFIPASQFMK</sequence>
<accession>A0A7W9HLS5</accession>
<name>A0A7W9HLS5_9PSEU</name>
<dbReference type="PANTHER" id="PTHR41287">
    <property type="match status" value="1"/>
</dbReference>
<dbReference type="Gene3D" id="3.40.50.300">
    <property type="entry name" value="P-loop containing nucleotide triphosphate hydrolases"/>
    <property type="match status" value="1"/>
</dbReference>
<dbReference type="InterPro" id="IPR027417">
    <property type="entry name" value="P-loop_NTPase"/>
</dbReference>
<evidence type="ECO:0000313" key="4">
    <source>
        <dbReference type="Proteomes" id="UP000552097"/>
    </source>
</evidence>
<dbReference type="Pfam" id="PF03354">
    <property type="entry name" value="TerL_ATPase"/>
    <property type="match status" value="1"/>
</dbReference>
<keyword evidence="4" id="KW-1185">Reference proteome</keyword>
<dbReference type="Pfam" id="PF20441">
    <property type="entry name" value="TerL_nuclease"/>
    <property type="match status" value="1"/>
</dbReference>
<evidence type="ECO:0000259" key="2">
    <source>
        <dbReference type="Pfam" id="PF20441"/>
    </source>
</evidence>
<dbReference type="InterPro" id="IPR005021">
    <property type="entry name" value="Terminase_largesu-like"/>
</dbReference>
<dbReference type="EMBL" id="JACHMO010000001">
    <property type="protein sequence ID" value="MBB5804663.1"/>
    <property type="molecule type" value="Genomic_DNA"/>
</dbReference>
<dbReference type="GO" id="GO:0004519">
    <property type="term" value="F:endonuclease activity"/>
    <property type="evidence" value="ECO:0007669"/>
    <property type="project" value="InterPro"/>
</dbReference>
<feature type="domain" description="Terminase large subunit-like ATPase" evidence="1">
    <location>
        <begin position="5"/>
        <end position="184"/>
    </location>
</feature>
<evidence type="ECO:0000313" key="3">
    <source>
        <dbReference type="EMBL" id="MBB5804663.1"/>
    </source>
</evidence>
<evidence type="ECO:0000259" key="1">
    <source>
        <dbReference type="Pfam" id="PF03354"/>
    </source>
</evidence>
<comment type="caution">
    <text evidence="3">The sequence shown here is derived from an EMBL/GenBank/DDBJ whole genome shotgun (WGS) entry which is preliminary data.</text>
</comment>
<feature type="domain" description="Terminase large subunit-like endonuclease" evidence="2">
    <location>
        <begin position="196"/>
        <end position="484"/>
    </location>
</feature>
<reference evidence="3 4" key="1">
    <citation type="submission" date="2020-08" db="EMBL/GenBank/DDBJ databases">
        <title>Sequencing the genomes of 1000 actinobacteria strains.</title>
        <authorList>
            <person name="Klenk H.-P."/>
        </authorList>
    </citation>
    <scope>NUCLEOTIDE SEQUENCE [LARGE SCALE GENOMIC DNA]</scope>
    <source>
        <strain evidence="3 4">DSM 45486</strain>
    </source>
</reference>
<proteinExistence type="predicted"/>
<dbReference type="AlphaFoldDB" id="A0A7W9HLS5"/>
<dbReference type="Proteomes" id="UP000552097">
    <property type="component" value="Unassembled WGS sequence"/>
</dbReference>
<dbReference type="RefSeq" id="WP_184922660.1">
    <property type="nucleotide sequence ID" value="NZ_JACHMO010000001.1"/>
</dbReference>
<dbReference type="InterPro" id="IPR046462">
    <property type="entry name" value="TerL_nuclease"/>
</dbReference>
<gene>
    <name evidence="3" type="ORF">F4560_004431</name>
</gene>